<dbReference type="EMBL" id="QKNV01000302">
    <property type="protein sequence ID" value="PZA19603.1"/>
    <property type="molecule type" value="Genomic_DNA"/>
</dbReference>
<dbReference type="OrthoDB" id="4119890at2"/>
<comment type="caution">
    <text evidence="5">The sequence shown here is derived from an EMBL/GenBank/DDBJ whole genome shotgun (WGS) entry which is preliminary data.</text>
</comment>
<evidence type="ECO:0000313" key="5">
    <source>
        <dbReference type="EMBL" id="PZA19603.1"/>
    </source>
</evidence>
<dbReference type="SUPFAM" id="SSF55729">
    <property type="entry name" value="Acyl-CoA N-acyltransferases (Nat)"/>
    <property type="match status" value="2"/>
</dbReference>
<protein>
    <submittedName>
        <fullName evidence="5">GNAT family N-acetyltransferase</fullName>
    </submittedName>
    <submittedName>
        <fullName evidence="4">GNAT superfamily N-acetyltransferase</fullName>
    </submittedName>
</protein>
<dbReference type="AlphaFoldDB" id="A0A323V688"/>
<keyword evidence="2" id="KW-0012">Acyltransferase</keyword>
<evidence type="ECO:0000256" key="2">
    <source>
        <dbReference type="ARBA" id="ARBA00023315"/>
    </source>
</evidence>
<reference evidence="5 6" key="1">
    <citation type="submission" date="2018-06" db="EMBL/GenBank/DDBJ databases">
        <title>Draft genome sequence of Modestobacter versicolor CP153-2.</title>
        <authorList>
            <person name="Gundlapally S.R."/>
        </authorList>
    </citation>
    <scope>NUCLEOTIDE SEQUENCE [LARGE SCALE GENOMIC DNA]</scope>
    <source>
        <strain evidence="5 6">CP153-2</strain>
    </source>
</reference>
<dbReference type="RefSeq" id="WP_110553968.1">
    <property type="nucleotide sequence ID" value="NZ_JACIBU010000001.1"/>
</dbReference>
<organism evidence="5 6">
    <name type="scientific">Modestobacter versicolor</name>
    <dbReference type="NCBI Taxonomy" id="429133"/>
    <lineage>
        <taxon>Bacteria</taxon>
        <taxon>Bacillati</taxon>
        <taxon>Actinomycetota</taxon>
        <taxon>Actinomycetes</taxon>
        <taxon>Geodermatophilales</taxon>
        <taxon>Geodermatophilaceae</taxon>
        <taxon>Modestobacter</taxon>
    </lineage>
</organism>
<dbReference type="Pfam" id="PF00583">
    <property type="entry name" value="Acetyltransf_1"/>
    <property type="match status" value="2"/>
</dbReference>
<evidence type="ECO:0000256" key="1">
    <source>
        <dbReference type="ARBA" id="ARBA00022679"/>
    </source>
</evidence>
<name>A0A323V688_9ACTN</name>
<evidence type="ECO:0000313" key="4">
    <source>
        <dbReference type="EMBL" id="MBB3675229.1"/>
    </source>
</evidence>
<evidence type="ECO:0000313" key="7">
    <source>
        <dbReference type="Proteomes" id="UP000580718"/>
    </source>
</evidence>
<sequence length="329" mass="35762">MTDAPGLTIDQVDPQDEPALRRWYDVLAGAARSGRAAPLVVTWASISASLQHPGESRRRTAVAAVRGGEFVGAMLVELPLLEDLATATVEVDVPPQHRRQGIGRALWAWAVEHLDQQGRTVVQTEVHVPDGESVRTWPGARFAEALGFGSENVEEHLVLPLPAHPAPVPPAPGYRLVSWAGACPAEFVDAYAAMWSAMSGDVPTGGLTREAARWDAARVRATEARLARTYRSLATLALAADGEPAGYTLVYADLEQPEEALQDDTFVLPQHRGAGLGYRLKLANLAQLDGGPRRLHTWTATGNAPMQRVNARFGFRLVERTHEYQLILR</sequence>
<evidence type="ECO:0000259" key="3">
    <source>
        <dbReference type="PROSITE" id="PS51186"/>
    </source>
</evidence>
<reference evidence="4 7" key="2">
    <citation type="submission" date="2020-08" db="EMBL/GenBank/DDBJ databases">
        <title>Sequencing the genomes of 1000 actinobacteria strains.</title>
        <authorList>
            <person name="Klenk H.-P."/>
        </authorList>
    </citation>
    <scope>NUCLEOTIDE SEQUENCE [LARGE SCALE GENOMIC DNA]</scope>
    <source>
        <strain evidence="4 7">DSM 16678</strain>
    </source>
</reference>
<keyword evidence="6" id="KW-1185">Reference proteome</keyword>
<dbReference type="GO" id="GO:0016747">
    <property type="term" value="F:acyltransferase activity, transferring groups other than amino-acyl groups"/>
    <property type="evidence" value="ECO:0007669"/>
    <property type="project" value="InterPro"/>
</dbReference>
<dbReference type="InterPro" id="IPR000182">
    <property type="entry name" value="GNAT_dom"/>
</dbReference>
<dbReference type="Proteomes" id="UP000247602">
    <property type="component" value="Unassembled WGS sequence"/>
</dbReference>
<dbReference type="Proteomes" id="UP000580718">
    <property type="component" value="Unassembled WGS sequence"/>
</dbReference>
<keyword evidence="1 5" id="KW-0808">Transferase</keyword>
<dbReference type="CDD" id="cd04301">
    <property type="entry name" value="NAT_SF"/>
    <property type="match status" value="1"/>
</dbReference>
<dbReference type="PANTHER" id="PTHR43877">
    <property type="entry name" value="AMINOALKYLPHOSPHONATE N-ACETYLTRANSFERASE-RELATED-RELATED"/>
    <property type="match status" value="1"/>
</dbReference>
<proteinExistence type="predicted"/>
<dbReference type="Gene3D" id="3.40.630.30">
    <property type="match status" value="1"/>
</dbReference>
<accession>A0A323V688</accession>
<feature type="domain" description="N-acetyltransferase" evidence="3">
    <location>
        <begin position="7"/>
        <end position="167"/>
    </location>
</feature>
<dbReference type="InterPro" id="IPR050832">
    <property type="entry name" value="Bact_Acetyltransf"/>
</dbReference>
<dbReference type="PANTHER" id="PTHR43877:SF1">
    <property type="entry name" value="ACETYLTRANSFERASE"/>
    <property type="match status" value="1"/>
</dbReference>
<gene>
    <name evidence="5" type="ORF">DMO24_19830</name>
    <name evidence="4" type="ORF">FHX36_000964</name>
</gene>
<evidence type="ECO:0000313" key="6">
    <source>
        <dbReference type="Proteomes" id="UP000247602"/>
    </source>
</evidence>
<dbReference type="EMBL" id="JACIBU010000001">
    <property type="protein sequence ID" value="MBB3675229.1"/>
    <property type="molecule type" value="Genomic_DNA"/>
</dbReference>
<feature type="domain" description="N-acetyltransferase" evidence="3">
    <location>
        <begin position="192"/>
        <end position="329"/>
    </location>
</feature>
<dbReference type="InterPro" id="IPR016181">
    <property type="entry name" value="Acyl_CoA_acyltransferase"/>
</dbReference>
<dbReference type="PROSITE" id="PS51186">
    <property type="entry name" value="GNAT"/>
    <property type="match status" value="2"/>
</dbReference>